<evidence type="ECO:0000256" key="1">
    <source>
        <dbReference type="SAM" id="Phobius"/>
    </source>
</evidence>
<keyword evidence="1" id="KW-1133">Transmembrane helix</keyword>
<dbReference type="Proteomes" id="UP000183180">
    <property type="component" value="Unassembled WGS sequence"/>
</dbReference>
<evidence type="ECO:0000313" key="3">
    <source>
        <dbReference type="Proteomes" id="UP000183180"/>
    </source>
</evidence>
<name>A0A1H2DLE0_9ACTN</name>
<dbReference type="STRING" id="158898.SAMN04488548_10133"/>
<evidence type="ECO:0000313" key="2">
    <source>
        <dbReference type="EMBL" id="SDT83713.1"/>
    </source>
</evidence>
<feature type="transmembrane region" description="Helical" evidence="1">
    <location>
        <begin position="102"/>
        <end position="120"/>
    </location>
</feature>
<dbReference type="EMBL" id="FNLM01000001">
    <property type="protein sequence ID" value="SDT83713.1"/>
    <property type="molecule type" value="Genomic_DNA"/>
</dbReference>
<sequence length="127" mass="14078">MNDRNLQPLQYTLKEAAQILGVSEKTLRREYVEGRILFRTLREGAASTLSTTKSVCGGGTRCRSRLRVRGRRREGRDLGSRVCVSCVGVWAILPPLGPEELVAFVIVAVLLLMTVVGFCMPTQEVDQ</sequence>
<keyword evidence="1" id="KW-0812">Transmembrane</keyword>
<gene>
    <name evidence="2" type="ORF">SAMN04488548_10133</name>
</gene>
<feature type="transmembrane region" description="Helical" evidence="1">
    <location>
        <begin position="78"/>
        <end position="96"/>
    </location>
</feature>
<accession>A0A1H2DLE0</accession>
<proteinExistence type="predicted"/>
<keyword evidence="1" id="KW-0472">Membrane</keyword>
<reference evidence="2 3" key="1">
    <citation type="submission" date="2016-10" db="EMBL/GenBank/DDBJ databases">
        <authorList>
            <person name="de Groot N.N."/>
        </authorList>
    </citation>
    <scope>NUCLEOTIDE SEQUENCE [LARGE SCALE GENOMIC DNA]</scope>
    <source>
        <strain evidence="2 3">DSM 44215</strain>
    </source>
</reference>
<organism evidence="2 3">
    <name type="scientific">Gordonia westfalica</name>
    <dbReference type="NCBI Taxonomy" id="158898"/>
    <lineage>
        <taxon>Bacteria</taxon>
        <taxon>Bacillati</taxon>
        <taxon>Actinomycetota</taxon>
        <taxon>Actinomycetes</taxon>
        <taxon>Mycobacteriales</taxon>
        <taxon>Gordoniaceae</taxon>
        <taxon>Gordonia</taxon>
    </lineage>
</organism>
<dbReference type="AlphaFoldDB" id="A0A1H2DLE0"/>
<protein>
    <submittedName>
        <fullName evidence="2">Uncharacterized protein</fullName>
    </submittedName>
</protein>